<dbReference type="Gene3D" id="3.30.40.10">
    <property type="entry name" value="Zinc/RING finger domain, C3HC4 (zinc finger)"/>
    <property type="match status" value="1"/>
</dbReference>
<dbReference type="EMBL" id="JAQMWT010000005">
    <property type="protein sequence ID" value="KAJ8614501.1"/>
    <property type="molecule type" value="Genomic_DNA"/>
</dbReference>
<feature type="domain" description="FYVE-type" evidence="6">
    <location>
        <begin position="76"/>
        <end position="129"/>
    </location>
</feature>
<dbReference type="InterPro" id="IPR007461">
    <property type="entry name" value="Ysc84_actin-binding"/>
</dbReference>
<dbReference type="GO" id="GO:0008270">
    <property type="term" value="F:zinc ion binding"/>
    <property type="evidence" value="ECO:0007669"/>
    <property type="project" value="UniProtKB-KW"/>
</dbReference>
<keyword evidence="8" id="KW-1185">Reference proteome</keyword>
<proteinExistence type="predicted"/>
<accession>A0AAD7XQU8</accession>
<dbReference type="Pfam" id="PF01363">
    <property type="entry name" value="FYVE"/>
    <property type="match status" value="1"/>
</dbReference>
<gene>
    <name evidence="7" type="ORF">CTAYLR_000767</name>
</gene>
<dbReference type="InterPro" id="IPR000306">
    <property type="entry name" value="Znf_FYVE"/>
</dbReference>
<name>A0AAD7XQU8_9STRA</name>
<protein>
    <recommendedName>
        <fullName evidence="6">FYVE-type domain-containing protein</fullName>
    </recommendedName>
</protein>
<evidence type="ECO:0000256" key="1">
    <source>
        <dbReference type="ARBA" id="ARBA00022723"/>
    </source>
</evidence>
<evidence type="ECO:0000313" key="7">
    <source>
        <dbReference type="EMBL" id="KAJ8614501.1"/>
    </source>
</evidence>
<dbReference type="Proteomes" id="UP001230188">
    <property type="component" value="Unassembled WGS sequence"/>
</dbReference>
<dbReference type="SUPFAM" id="SSF57903">
    <property type="entry name" value="FYVE/PHD zinc finger"/>
    <property type="match status" value="1"/>
</dbReference>
<dbReference type="SMART" id="SM00064">
    <property type="entry name" value="FYVE"/>
    <property type="match status" value="1"/>
</dbReference>
<dbReference type="AlphaFoldDB" id="A0AAD7XQU8"/>
<dbReference type="GO" id="GO:0035091">
    <property type="term" value="F:phosphatidylinositol binding"/>
    <property type="evidence" value="ECO:0007669"/>
    <property type="project" value="TreeGrafter"/>
</dbReference>
<evidence type="ECO:0000256" key="4">
    <source>
        <dbReference type="PROSITE-ProRule" id="PRU00091"/>
    </source>
</evidence>
<feature type="region of interest" description="Disordered" evidence="5">
    <location>
        <begin position="391"/>
        <end position="506"/>
    </location>
</feature>
<reference evidence="7" key="1">
    <citation type="submission" date="2023-01" db="EMBL/GenBank/DDBJ databases">
        <title>Metagenome sequencing of chrysophaentin producing Chrysophaeum taylorii.</title>
        <authorList>
            <person name="Davison J."/>
            <person name="Bewley C."/>
        </authorList>
    </citation>
    <scope>NUCLEOTIDE SEQUENCE</scope>
    <source>
        <strain evidence="7">NIES-1699</strain>
    </source>
</reference>
<dbReference type="InterPro" id="IPR017455">
    <property type="entry name" value="Znf_FYVE-rel"/>
</dbReference>
<evidence type="ECO:0000259" key="6">
    <source>
        <dbReference type="PROSITE" id="PS50178"/>
    </source>
</evidence>
<keyword evidence="1" id="KW-0479">Metal-binding</keyword>
<dbReference type="InterPro" id="IPR013083">
    <property type="entry name" value="Znf_RING/FYVE/PHD"/>
</dbReference>
<dbReference type="PANTHER" id="PTHR15629">
    <property type="entry name" value="SH3YL1 PROTEIN"/>
    <property type="match status" value="1"/>
</dbReference>
<organism evidence="7 8">
    <name type="scientific">Chrysophaeum taylorii</name>
    <dbReference type="NCBI Taxonomy" id="2483200"/>
    <lineage>
        <taxon>Eukaryota</taxon>
        <taxon>Sar</taxon>
        <taxon>Stramenopiles</taxon>
        <taxon>Ochrophyta</taxon>
        <taxon>Pelagophyceae</taxon>
        <taxon>Pelagomonadales</taxon>
        <taxon>Pelagomonadaceae</taxon>
        <taxon>Chrysophaeum</taxon>
    </lineage>
</organism>
<dbReference type="PANTHER" id="PTHR15629:SF2">
    <property type="entry name" value="SH3 DOMAIN-CONTAINING YSC84-LIKE PROTEIN 1"/>
    <property type="match status" value="1"/>
</dbReference>
<dbReference type="InterPro" id="IPR011011">
    <property type="entry name" value="Znf_FYVE_PHD"/>
</dbReference>
<evidence type="ECO:0000256" key="2">
    <source>
        <dbReference type="ARBA" id="ARBA00022771"/>
    </source>
</evidence>
<comment type="caution">
    <text evidence="7">The sequence shown here is derived from an EMBL/GenBank/DDBJ whole genome shotgun (WGS) entry which is preliminary data.</text>
</comment>
<keyword evidence="3" id="KW-0862">Zinc</keyword>
<evidence type="ECO:0000313" key="8">
    <source>
        <dbReference type="Proteomes" id="UP001230188"/>
    </source>
</evidence>
<feature type="compositionally biased region" description="Basic and acidic residues" evidence="5">
    <location>
        <begin position="418"/>
        <end position="429"/>
    </location>
</feature>
<feature type="compositionally biased region" description="Low complexity" evidence="5">
    <location>
        <begin position="406"/>
        <end position="415"/>
    </location>
</feature>
<evidence type="ECO:0000256" key="3">
    <source>
        <dbReference type="ARBA" id="ARBA00022833"/>
    </source>
</evidence>
<dbReference type="CDD" id="cd11526">
    <property type="entry name" value="SYLF_FYVE"/>
    <property type="match status" value="1"/>
</dbReference>
<evidence type="ECO:0000256" key="5">
    <source>
        <dbReference type="SAM" id="MobiDB-lite"/>
    </source>
</evidence>
<feature type="region of interest" description="Disordered" evidence="5">
    <location>
        <begin position="1"/>
        <end position="66"/>
    </location>
</feature>
<dbReference type="InterPro" id="IPR051702">
    <property type="entry name" value="SH3_domain_YSC84-like"/>
</dbReference>
<keyword evidence="2 4" id="KW-0863">Zinc-finger</keyword>
<dbReference type="PROSITE" id="PS50178">
    <property type="entry name" value="ZF_FYVE"/>
    <property type="match status" value="1"/>
</dbReference>
<dbReference type="Pfam" id="PF04366">
    <property type="entry name" value="Ysc84"/>
    <property type="match status" value="1"/>
</dbReference>
<sequence>MSEALTARKPAPDETFKQNGWVPGAARASRGGAGPEDPFAPSGSIPGTTNGASSWPPAPPPWVDDRTTERCMGRSCQVAFDSLLERRHHCRYCGNVFCQGCSSKNSMLPPEWHIKEPQRVCNECFRLLLPHQATWVRQNANAERENLLEDDGTTRYLNSPLRFTLGGEIRKAAYSLQNLIDPSNVNYWERDVEYTTELLEAVEGIMFLTVGKIAFIGGVRVATGLVVARLADGTWSAPCAVGSFGITFGACVGAEVTDMITGIDKESMEKFCNDEVSNLMVGGEASFALGPFGRTASGEVHVPAVGPASHSEAYMSYSQSRGAFGGVTIEAAYVKVREDVNEKFYGYSVNAQQILDGTVPRPKAAEPLYQAINNFYIQVFPDRGSSRATNWPVGSTGYDDDGSTVFSSSGRGAPAARPPDRQPPVDRFRSPAQRPILVTRAAPTPPPKSNPFGQFSKVDEAPAQPPPPPVRAQPVAADDDDDKASASAGFFEPRLVDGPYGKAAEL</sequence>